<dbReference type="GO" id="GO:0046872">
    <property type="term" value="F:metal ion binding"/>
    <property type="evidence" value="ECO:0007669"/>
    <property type="project" value="UniProtKB-KW"/>
</dbReference>
<dbReference type="SUPFAM" id="SSF50129">
    <property type="entry name" value="GroES-like"/>
    <property type="match status" value="1"/>
</dbReference>
<dbReference type="NCBIfam" id="NF007375">
    <property type="entry name" value="PRK09880.1"/>
    <property type="match status" value="1"/>
</dbReference>
<comment type="similarity">
    <text evidence="2">Belongs to the zinc-containing alcohol dehydrogenase family.</text>
</comment>
<keyword evidence="4" id="KW-0862">Zinc</keyword>
<dbReference type="GO" id="GO:0050572">
    <property type="term" value="F:L-idonate 5-dehydrogenase [NAD(P)+] activity"/>
    <property type="evidence" value="ECO:0007669"/>
    <property type="project" value="UniProtKB-EC"/>
</dbReference>
<dbReference type="Gene3D" id="3.90.180.10">
    <property type="entry name" value="Medium-chain alcohol dehydrogenases, catalytic domain"/>
    <property type="match status" value="1"/>
</dbReference>
<dbReference type="InterPro" id="IPR013149">
    <property type="entry name" value="ADH-like_C"/>
</dbReference>
<evidence type="ECO:0000256" key="2">
    <source>
        <dbReference type="ARBA" id="ARBA00008072"/>
    </source>
</evidence>
<comment type="cofactor">
    <cofactor evidence="1">
        <name>Zn(2+)</name>
        <dbReference type="ChEBI" id="CHEBI:29105"/>
    </cofactor>
</comment>
<evidence type="ECO:0000313" key="9">
    <source>
        <dbReference type="Proteomes" id="UP000254304"/>
    </source>
</evidence>
<reference evidence="8 9" key="1">
    <citation type="submission" date="2018-06" db="EMBL/GenBank/DDBJ databases">
        <authorList>
            <consortium name="Pathogen Informatics"/>
            <person name="Doyle S."/>
        </authorList>
    </citation>
    <scope>NUCLEOTIDE SEQUENCE [LARGE SCALE GENOMIC DNA]</scope>
    <source>
        <strain evidence="8 9">NCTC12157</strain>
    </source>
</reference>
<protein>
    <submittedName>
        <fullName evidence="8">L-idonate 5-dehydrogenase</fullName>
        <ecNumber evidence="8">1.1.1.264</ecNumber>
    </submittedName>
</protein>
<dbReference type="SUPFAM" id="SSF51735">
    <property type="entry name" value="NAD(P)-binding Rossmann-fold domains"/>
    <property type="match status" value="1"/>
</dbReference>
<proteinExistence type="inferred from homology"/>
<dbReference type="InterPro" id="IPR011032">
    <property type="entry name" value="GroES-like_sf"/>
</dbReference>
<name>A0A377N5U7_9GAMM</name>
<evidence type="ECO:0000256" key="1">
    <source>
        <dbReference type="ARBA" id="ARBA00001947"/>
    </source>
</evidence>
<evidence type="ECO:0000256" key="3">
    <source>
        <dbReference type="ARBA" id="ARBA00022723"/>
    </source>
</evidence>
<dbReference type="PANTHER" id="PTHR43161">
    <property type="entry name" value="SORBITOL DEHYDROGENASE"/>
    <property type="match status" value="1"/>
</dbReference>
<dbReference type="Pfam" id="PF08240">
    <property type="entry name" value="ADH_N"/>
    <property type="match status" value="1"/>
</dbReference>
<dbReference type="EC" id="1.1.1.264" evidence="8"/>
<dbReference type="InterPro" id="IPR013154">
    <property type="entry name" value="ADH-like_N"/>
</dbReference>
<keyword evidence="3" id="KW-0479">Metal-binding</keyword>
<keyword evidence="5 8" id="KW-0560">Oxidoreductase</keyword>
<dbReference type="Pfam" id="PF00107">
    <property type="entry name" value="ADH_zinc_N"/>
    <property type="match status" value="1"/>
</dbReference>
<feature type="domain" description="Alcohol dehydrogenase-like N-terminal" evidence="7">
    <location>
        <begin position="31"/>
        <end position="140"/>
    </location>
</feature>
<organism evidence="8 9">
    <name type="scientific">Ewingella americana</name>
    <dbReference type="NCBI Taxonomy" id="41202"/>
    <lineage>
        <taxon>Bacteria</taxon>
        <taxon>Pseudomonadati</taxon>
        <taxon>Pseudomonadota</taxon>
        <taxon>Gammaproteobacteria</taxon>
        <taxon>Enterobacterales</taxon>
        <taxon>Yersiniaceae</taxon>
        <taxon>Ewingella</taxon>
    </lineage>
</organism>
<dbReference type="InterPro" id="IPR036291">
    <property type="entry name" value="NAD(P)-bd_dom_sf"/>
</dbReference>
<feature type="domain" description="Alcohol dehydrogenase-like C-terminal" evidence="6">
    <location>
        <begin position="181"/>
        <end position="305"/>
    </location>
</feature>
<dbReference type="AlphaFoldDB" id="A0A377N5U7"/>
<dbReference type="Proteomes" id="UP000254304">
    <property type="component" value="Unassembled WGS sequence"/>
</dbReference>
<evidence type="ECO:0000256" key="4">
    <source>
        <dbReference type="ARBA" id="ARBA00022833"/>
    </source>
</evidence>
<dbReference type="CDD" id="cd08232">
    <property type="entry name" value="idonate-5-DH"/>
    <property type="match status" value="1"/>
</dbReference>
<sequence>MTKIDTQSCVVTGKKDVSVVEQQIDYQGQGTLVKVTRGGICGSDLHYYEHGQVGDFKVREAMVLGHEVVGVVEKSDTDRLKPGQKVALNPSKPCKACKYCLSGDENQCTTMKFFGSAMYFPHINGAFTQYKIVDSDQCIAFDNQVSDRLMVFAEPLAVAIHAVNQAGDIKGKTVFVSGVGPIGSLIVAAAKAKGAKEIVCADLSERCLSLAQEMGANIALDAAKGDFAPYQADKGYFDVSFDASGHPSSIRRCLELTRARGTLVQVGMGGAVNDFPLMMLIAKEINWVGSFRFTEEFNTAVEWLANKTVDPMPLLSAEFHRGIWWKRWNLRWINPKPLKCSWCSKTR</sequence>
<dbReference type="EMBL" id="UGGO01000001">
    <property type="protein sequence ID" value="STQ42413.1"/>
    <property type="molecule type" value="Genomic_DNA"/>
</dbReference>
<evidence type="ECO:0000259" key="7">
    <source>
        <dbReference type="Pfam" id="PF08240"/>
    </source>
</evidence>
<gene>
    <name evidence="8" type="primary">idnD</name>
    <name evidence="8" type="ORF">NCTC12157_00066</name>
</gene>
<dbReference type="Gene3D" id="3.40.50.720">
    <property type="entry name" value="NAD(P)-binding Rossmann-like Domain"/>
    <property type="match status" value="1"/>
</dbReference>
<dbReference type="PANTHER" id="PTHR43161:SF9">
    <property type="entry name" value="SORBITOL DEHYDROGENASE"/>
    <property type="match status" value="1"/>
</dbReference>
<evidence type="ECO:0000256" key="5">
    <source>
        <dbReference type="ARBA" id="ARBA00023002"/>
    </source>
</evidence>
<evidence type="ECO:0000259" key="6">
    <source>
        <dbReference type="Pfam" id="PF00107"/>
    </source>
</evidence>
<evidence type="ECO:0000313" key="8">
    <source>
        <dbReference type="EMBL" id="STQ42413.1"/>
    </source>
</evidence>
<accession>A0A377N5U7</accession>